<reference evidence="1 2" key="1">
    <citation type="submission" date="2023-11" db="EMBL/GenBank/DDBJ databases">
        <title>Dfirmibasis_genome.</title>
        <authorList>
            <person name="Edelbroek B."/>
            <person name="Kjellin J."/>
            <person name="Jerlstrom-Hultqvist J."/>
            <person name="Soderbom F."/>
        </authorList>
    </citation>
    <scope>NUCLEOTIDE SEQUENCE [LARGE SCALE GENOMIC DNA]</scope>
    <source>
        <strain evidence="1 2">TNS-C-14</strain>
    </source>
</reference>
<evidence type="ECO:0000313" key="1">
    <source>
        <dbReference type="EMBL" id="KAK5579003.1"/>
    </source>
</evidence>
<name>A0AAN7UD06_9MYCE</name>
<gene>
    <name evidence="1" type="ORF">RB653_008679</name>
</gene>
<keyword evidence="2" id="KW-1185">Reference proteome</keyword>
<protein>
    <submittedName>
        <fullName evidence="1">Uncharacterized protein</fullName>
    </submittedName>
</protein>
<comment type="caution">
    <text evidence="1">The sequence shown here is derived from an EMBL/GenBank/DDBJ whole genome shotgun (WGS) entry which is preliminary data.</text>
</comment>
<proteinExistence type="predicted"/>
<sequence>MQTNNCEYSAEQICINYFSENTNIENDQGGSFDVALKDSNEKQIREEKIREIEKKHSWEEVVILYKSLAINCMELNNQPEARNKIAKHIVNYKTTLLQLINYYLDQKELDIEKWNRAIENNKILLHKKIKKERKGINPKEEGIKSWVEELQILK</sequence>
<accession>A0AAN7UD06</accession>
<dbReference type="AlphaFoldDB" id="A0AAN7UD06"/>
<organism evidence="1 2">
    <name type="scientific">Dictyostelium firmibasis</name>
    <dbReference type="NCBI Taxonomy" id="79012"/>
    <lineage>
        <taxon>Eukaryota</taxon>
        <taxon>Amoebozoa</taxon>
        <taxon>Evosea</taxon>
        <taxon>Eumycetozoa</taxon>
        <taxon>Dictyostelia</taxon>
        <taxon>Dictyosteliales</taxon>
        <taxon>Dictyosteliaceae</taxon>
        <taxon>Dictyostelium</taxon>
    </lineage>
</organism>
<evidence type="ECO:0000313" key="2">
    <source>
        <dbReference type="Proteomes" id="UP001344447"/>
    </source>
</evidence>
<dbReference type="Proteomes" id="UP001344447">
    <property type="component" value="Unassembled WGS sequence"/>
</dbReference>
<dbReference type="EMBL" id="JAVFKY010000003">
    <property type="protein sequence ID" value="KAK5579003.1"/>
    <property type="molecule type" value="Genomic_DNA"/>
</dbReference>